<proteinExistence type="predicted"/>
<dbReference type="SMART" id="SM00387">
    <property type="entry name" value="HATPase_c"/>
    <property type="match status" value="1"/>
</dbReference>
<feature type="domain" description="HAMP" evidence="14">
    <location>
        <begin position="176"/>
        <end position="228"/>
    </location>
</feature>
<dbReference type="PROSITE" id="PS50885">
    <property type="entry name" value="HAMP"/>
    <property type="match status" value="1"/>
</dbReference>
<evidence type="ECO:0000313" key="16">
    <source>
        <dbReference type="Proteomes" id="UP001596113"/>
    </source>
</evidence>
<evidence type="ECO:0000259" key="13">
    <source>
        <dbReference type="PROSITE" id="PS50109"/>
    </source>
</evidence>
<evidence type="ECO:0000256" key="9">
    <source>
        <dbReference type="ARBA" id="ARBA00022840"/>
    </source>
</evidence>
<dbReference type="Gene3D" id="3.30.565.10">
    <property type="entry name" value="Histidine kinase-like ATPase, C-terminal domain"/>
    <property type="match status" value="1"/>
</dbReference>
<keyword evidence="7" id="KW-0547">Nucleotide-binding</keyword>
<reference evidence="16" key="1">
    <citation type="journal article" date="2019" name="Int. J. Syst. Evol. Microbiol.">
        <title>The Global Catalogue of Microorganisms (GCM) 10K type strain sequencing project: providing services to taxonomists for standard genome sequencing and annotation.</title>
        <authorList>
            <consortium name="The Broad Institute Genomics Platform"/>
            <consortium name="The Broad Institute Genome Sequencing Center for Infectious Disease"/>
            <person name="Wu L."/>
            <person name="Ma J."/>
        </authorList>
    </citation>
    <scope>NUCLEOTIDE SEQUENCE [LARGE SCALE GENOMIC DNA]</scope>
    <source>
        <strain evidence="16">CGMCC 1.18575</strain>
    </source>
</reference>
<keyword evidence="9" id="KW-0067">ATP-binding</keyword>
<dbReference type="Pfam" id="PF02518">
    <property type="entry name" value="HATPase_c"/>
    <property type="match status" value="1"/>
</dbReference>
<dbReference type="PANTHER" id="PTHR43547:SF2">
    <property type="entry name" value="HYBRID SIGNAL TRANSDUCTION HISTIDINE KINASE C"/>
    <property type="match status" value="1"/>
</dbReference>
<dbReference type="InterPro" id="IPR003660">
    <property type="entry name" value="HAMP_dom"/>
</dbReference>
<evidence type="ECO:0000256" key="6">
    <source>
        <dbReference type="ARBA" id="ARBA00022679"/>
    </source>
</evidence>
<dbReference type="SUPFAM" id="SSF55874">
    <property type="entry name" value="ATPase domain of HSP90 chaperone/DNA topoisomerase II/histidine kinase"/>
    <property type="match status" value="1"/>
</dbReference>
<dbReference type="InterPro" id="IPR004358">
    <property type="entry name" value="Sig_transdc_His_kin-like_C"/>
</dbReference>
<dbReference type="CDD" id="cd00075">
    <property type="entry name" value="HATPase"/>
    <property type="match status" value="1"/>
</dbReference>
<evidence type="ECO:0000256" key="2">
    <source>
        <dbReference type="ARBA" id="ARBA00004651"/>
    </source>
</evidence>
<dbReference type="RefSeq" id="WP_378137426.1">
    <property type="nucleotide sequence ID" value="NZ_JBHSMI010000042.1"/>
</dbReference>
<comment type="caution">
    <text evidence="15">The sequence shown here is derived from an EMBL/GenBank/DDBJ whole genome shotgun (WGS) entry which is preliminary data.</text>
</comment>
<dbReference type="InterPro" id="IPR036890">
    <property type="entry name" value="HATPase_C_sf"/>
</dbReference>
<gene>
    <name evidence="15" type="ORF">ACFPOF_23935</name>
</gene>
<dbReference type="SUPFAM" id="SSF47384">
    <property type="entry name" value="Homodimeric domain of signal transducing histidine kinase"/>
    <property type="match status" value="1"/>
</dbReference>
<dbReference type="InterPro" id="IPR036097">
    <property type="entry name" value="HisK_dim/P_sf"/>
</dbReference>
<feature type="transmembrane region" description="Helical" evidence="12">
    <location>
        <begin position="12"/>
        <end position="32"/>
    </location>
</feature>
<dbReference type="GO" id="GO:0016301">
    <property type="term" value="F:kinase activity"/>
    <property type="evidence" value="ECO:0007669"/>
    <property type="project" value="UniProtKB-KW"/>
</dbReference>
<evidence type="ECO:0000256" key="3">
    <source>
        <dbReference type="ARBA" id="ARBA00012438"/>
    </source>
</evidence>
<evidence type="ECO:0000256" key="11">
    <source>
        <dbReference type="ARBA" id="ARBA00023136"/>
    </source>
</evidence>
<dbReference type="InterPro" id="IPR003594">
    <property type="entry name" value="HATPase_dom"/>
</dbReference>
<dbReference type="InterPro" id="IPR005467">
    <property type="entry name" value="His_kinase_dom"/>
</dbReference>
<sequence length="460" mass="51914">MSSRFRIKTQFLLFCTFLGLSSALLLIIYLLLQAGWNRTLPEYKMQLLNDQSHKLAYMMRAKITGGPDNEEQKRWLDNVSKVYSASLRIVAPNRTDVWYESKPGQSQLPPNNSALFEIPIIVGGEEQGYLHVSYELDGNYFFPYFSELERKVNIELKAGGLVLLVMLIALSYFLARKLARPIRTSSELAEKIASGDREATLPETGTSEIVRYTRVVNALLTDFNRQDVWMKQMLQDLSHELRTPLTTVLSRLEAMIDGIYPLTEHHLDWIYSEIDRLSRLVEDVGKLSEAEGASFKLNMERVDLVQVVRSVHEGFLFLAQEKGISCKLISPFIPCFADVDHDRIIQVLSNVISNAIKYTAAGGSIEIGLFSEENETLIYCEDNGIGIAEQDIPLIFNRFYRADKSRSRNSGGLGVGLSIAKALVEAHNGLITVESEQGKGSRFTIHLPVQIEAREINEKN</sequence>
<organism evidence="15 16">
    <name type="scientific">Cohnella soli</name>
    <dbReference type="NCBI Taxonomy" id="425005"/>
    <lineage>
        <taxon>Bacteria</taxon>
        <taxon>Bacillati</taxon>
        <taxon>Bacillota</taxon>
        <taxon>Bacilli</taxon>
        <taxon>Bacillales</taxon>
        <taxon>Paenibacillaceae</taxon>
        <taxon>Cohnella</taxon>
    </lineage>
</organism>
<evidence type="ECO:0000256" key="8">
    <source>
        <dbReference type="ARBA" id="ARBA00022777"/>
    </source>
</evidence>
<accession>A0ABW0HX35</accession>
<dbReference type="CDD" id="cd06225">
    <property type="entry name" value="HAMP"/>
    <property type="match status" value="1"/>
</dbReference>
<keyword evidence="10" id="KW-0902">Two-component regulatory system</keyword>
<evidence type="ECO:0000256" key="7">
    <source>
        <dbReference type="ARBA" id="ARBA00022741"/>
    </source>
</evidence>
<dbReference type="Gene3D" id="6.10.340.10">
    <property type="match status" value="1"/>
</dbReference>
<keyword evidence="12" id="KW-1133">Transmembrane helix</keyword>
<keyword evidence="11 12" id="KW-0472">Membrane</keyword>
<keyword evidence="16" id="KW-1185">Reference proteome</keyword>
<dbReference type="Gene3D" id="1.10.287.130">
    <property type="match status" value="1"/>
</dbReference>
<feature type="domain" description="Histidine kinase" evidence="13">
    <location>
        <begin position="236"/>
        <end position="451"/>
    </location>
</feature>
<keyword evidence="8 15" id="KW-0418">Kinase</keyword>
<comment type="subcellular location">
    <subcellularLocation>
        <location evidence="2">Cell membrane</location>
        <topology evidence="2">Multi-pass membrane protein</topology>
    </subcellularLocation>
</comment>
<evidence type="ECO:0000256" key="10">
    <source>
        <dbReference type="ARBA" id="ARBA00023012"/>
    </source>
</evidence>
<keyword evidence="5" id="KW-0597">Phosphoprotein</keyword>
<keyword evidence="6" id="KW-0808">Transferase</keyword>
<evidence type="ECO:0000256" key="5">
    <source>
        <dbReference type="ARBA" id="ARBA00022553"/>
    </source>
</evidence>
<evidence type="ECO:0000256" key="4">
    <source>
        <dbReference type="ARBA" id="ARBA00022475"/>
    </source>
</evidence>
<keyword evidence="4" id="KW-1003">Cell membrane</keyword>
<dbReference type="PANTHER" id="PTHR43547">
    <property type="entry name" value="TWO-COMPONENT HISTIDINE KINASE"/>
    <property type="match status" value="1"/>
</dbReference>
<evidence type="ECO:0000256" key="1">
    <source>
        <dbReference type="ARBA" id="ARBA00000085"/>
    </source>
</evidence>
<dbReference type="SMART" id="SM00388">
    <property type="entry name" value="HisKA"/>
    <property type="match status" value="1"/>
</dbReference>
<dbReference type="Proteomes" id="UP001596113">
    <property type="component" value="Unassembled WGS sequence"/>
</dbReference>
<dbReference type="InterPro" id="IPR003661">
    <property type="entry name" value="HisK_dim/P_dom"/>
</dbReference>
<evidence type="ECO:0000313" key="15">
    <source>
        <dbReference type="EMBL" id="MFC5405806.1"/>
    </source>
</evidence>
<protein>
    <recommendedName>
        <fullName evidence="3">histidine kinase</fullName>
        <ecNumber evidence="3">2.7.13.3</ecNumber>
    </recommendedName>
</protein>
<dbReference type="Pfam" id="PF00512">
    <property type="entry name" value="HisKA"/>
    <property type="match status" value="1"/>
</dbReference>
<name>A0ABW0HX35_9BACL</name>
<dbReference type="PRINTS" id="PR00344">
    <property type="entry name" value="BCTRLSENSOR"/>
</dbReference>
<dbReference type="EMBL" id="JBHSMI010000042">
    <property type="protein sequence ID" value="MFC5405806.1"/>
    <property type="molecule type" value="Genomic_DNA"/>
</dbReference>
<feature type="transmembrane region" description="Helical" evidence="12">
    <location>
        <begin position="158"/>
        <end position="175"/>
    </location>
</feature>
<dbReference type="CDD" id="cd00082">
    <property type="entry name" value="HisKA"/>
    <property type="match status" value="1"/>
</dbReference>
<keyword evidence="12" id="KW-0812">Transmembrane</keyword>
<evidence type="ECO:0000256" key="12">
    <source>
        <dbReference type="SAM" id="Phobius"/>
    </source>
</evidence>
<dbReference type="PROSITE" id="PS50109">
    <property type="entry name" value="HIS_KIN"/>
    <property type="match status" value="1"/>
</dbReference>
<dbReference type="EC" id="2.7.13.3" evidence="3"/>
<evidence type="ECO:0000259" key="14">
    <source>
        <dbReference type="PROSITE" id="PS50885"/>
    </source>
</evidence>
<comment type="catalytic activity">
    <reaction evidence="1">
        <text>ATP + protein L-histidine = ADP + protein N-phospho-L-histidine.</text>
        <dbReference type="EC" id="2.7.13.3"/>
    </reaction>
</comment>